<gene>
    <name evidence="1" type="ORF">LEA_07150</name>
</gene>
<sequence>ALEHTSLIEGNCKMSSFFDFRYNKASETSLEHIWNNANHLITTKYKLSKTEPGNLNFVFADEAILRSFSDYYYITVPAIMSYAVNLICEMFEEFAPLNKYTVLMNKLNRTLRSFEMLETISFDDAKKLYSSGNVPIVCPRCGLKMKMTDKKMLKFISNKCTCSRCLKTIKTGRYIFDWEKVDFV</sequence>
<name>K1TEV7_9ZZZZ</name>
<evidence type="ECO:0000313" key="1">
    <source>
        <dbReference type="EMBL" id="EKC71657.1"/>
    </source>
</evidence>
<accession>K1TEV7</accession>
<feature type="non-terminal residue" evidence="1">
    <location>
        <position position="1"/>
    </location>
</feature>
<protein>
    <submittedName>
        <fullName evidence="1">Uncharacterized protein</fullName>
    </submittedName>
</protein>
<comment type="caution">
    <text evidence="1">The sequence shown here is derived from an EMBL/GenBank/DDBJ whole genome shotgun (WGS) entry which is preliminary data.</text>
</comment>
<dbReference type="EMBL" id="AJWY01004698">
    <property type="protein sequence ID" value="EKC71657.1"/>
    <property type="molecule type" value="Genomic_DNA"/>
</dbReference>
<organism evidence="1">
    <name type="scientific">human gut metagenome</name>
    <dbReference type="NCBI Taxonomy" id="408170"/>
    <lineage>
        <taxon>unclassified sequences</taxon>
        <taxon>metagenomes</taxon>
        <taxon>organismal metagenomes</taxon>
    </lineage>
</organism>
<proteinExistence type="predicted"/>
<dbReference type="AlphaFoldDB" id="K1TEV7"/>
<feature type="non-terminal residue" evidence="1">
    <location>
        <position position="184"/>
    </location>
</feature>
<reference evidence="1" key="1">
    <citation type="journal article" date="2013" name="Environ. Microbiol.">
        <title>Microbiota from the distal guts of lean and obese adolescents exhibit partial functional redundancy besides clear differences in community structure.</title>
        <authorList>
            <person name="Ferrer M."/>
            <person name="Ruiz A."/>
            <person name="Lanza F."/>
            <person name="Haange S.B."/>
            <person name="Oberbach A."/>
            <person name="Till H."/>
            <person name="Bargiela R."/>
            <person name="Campoy C."/>
            <person name="Segura M.T."/>
            <person name="Richter M."/>
            <person name="von Bergen M."/>
            <person name="Seifert J."/>
            <person name="Suarez A."/>
        </authorList>
    </citation>
    <scope>NUCLEOTIDE SEQUENCE</scope>
</reference>